<comment type="caution">
    <text evidence="1">The sequence shown here is derived from an EMBL/GenBank/DDBJ whole genome shotgun (WGS) entry which is preliminary data.</text>
</comment>
<reference evidence="1" key="1">
    <citation type="submission" date="2020-03" db="EMBL/GenBank/DDBJ databases">
        <title>A high-quality chromosome-level genome assembly of a woody plant with both climbing and erect habits, Rhamnella rubrinervis.</title>
        <authorList>
            <person name="Lu Z."/>
            <person name="Yang Y."/>
            <person name="Zhu X."/>
            <person name="Sun Y."/>
        </authorList>
    </citation>
    <scope>NUCLEOTIDE SEQUENCE</scope>
    <source>
        <strain evidence="1">BYM</strain>
        <tissue evidence="1">Leaf</tissue>
    </source>
</reference>
<protein>
    <submittedName>
        <fullName evidence="1">Uncharacterized protein</fullName>
    </submittedName>
</protein>
<evidence type="ECO:0000313" key="1">
    <source>
        <dbReference type="EMBL" id="KAF3455179.1"/>
    </source>
</evidence>
<dbReference type="EMBL" id="VOIH02000002">
    <property type="protein sequence ID" value="KAF3455179.1"/>
    <property type="molecule type" value="Genomic_DNA"/>
</dbReference>
<proteinExistence type="predicted"/>
<sequence length="141" mass="15883">MRNWTYYELNELEHIFSGHGFKVVRIMVLTVHAMPLVATVYHTGVRKPSDITPIVEDKLDVDVDTNRLIGESLDEDDVQYFDEVGGEDVGVGDAHRTCDQRIDHAANDLVPPVSISSSPIVEFEHNMKIFIQMSNRKLAGC</sequence>
<organism evidence="1 2">
    <name type="scientific">Rhamnella rubrinervis</name>
    <dbReference type="NCBI Taxonomy" id="2594499"/>
    <lineage>
        <taxon>Eukaryota</taxon>
        <taxon>Viridiplantae</taxon>
        <taxon>Streptophyta</taxon>
        <taxon>Embryophyta</taxon>
        <taxon>Tracheophyta</taxon>
        <taxon>Spermatophyta</taxon>
        <taxon>Magnoliopsida</taxon>
        <taxon>eudicotyledons</taxon>
        <taxon>Gunneridae</taxon>
        <taxon>Pentapetalae</taxon>
        <taxon>rosids</taxon>
        <taxon>fabids</taxon>
        <taxon>Rosales</taxon>
        <taxon>Rhamnaceae</taxon>
        <taxon>rhamnoid group</taxon>
        <taxon>Rhamneae</taxon>
        <taxon>Rhamnella</taxon>
    </lineage>
</organism>
<accession>A0A8K0MRA2</accession>
<evidence type="ECO:0000313" key="2">
    <source>
        <dbReference type="Proteomes" id="UP000796880"/>
    </source>
</evidence>
<gene>
    <name evidence="1" type="ORF">FNV43_RR05627</name>
</gene>
<name>A0A8K0MRA2_9ROSA</name>
<dbReference type="Proteomes" id="UP000796880">
    <property type="component" value="Unassembled WGS sequence"/>
</dbReference>
<dbReference type="AlphaFoldDB" id="A0A8K0MRA2"/>
<keyword evidence="2" id="KW-1185">Reference proteome</keyword>